<dbReference type="Pfam" id="PF00069">
    <property type="entry name" value="Pkinase"/>
    <property type="match status" value="1"/>
</dbReference>
<dbReference type="PANTHER" id="PTHR48014">
    <property type="entry name" value="SERINE/THREONINE-PROTEIN KINASE FRAY2"/>
    <property type="match status" value="1"/>
</dbReference>
<dbReference type="EMBL" id="CAXHTA020000002">
    <property type="protein sequence ID" value="CAL5219491.1"/>
    <property type="molecule type" value="Genomic_DNA"/>
</dbReference>
<dbReference type="InterPro" id="IPR011009">
    <property type="entry name" value="Kinase-like_dom_sf"/>
</dbReference>
<dbReference type="Gene3D" id="3.30.200.20">
    <property type="entry name" value="Phosphorylase Kinase, domain 1"/>
    <property type="match status" value="1"/>
</dbReference>
<evidence type="ECO:0000256" key="1">
    <source>
        <dbReference type="ARBA" id="ARBA00008874"/>
    </source>
</evidence>
<dbReference type="PANTHER" id="PTHR48014:SF21">
    <property type="entry name" value="SERINE_THREONINE-PROTEIN KINASE FRAY2"/>
    <property type="match status" value="1"/>
</dbReference>
<evidence type="ECO:0000313" key="6">
    <source>
        <dbReference type="Proteomes" id="UP001497392"/>
    </source>
</evidence>
<sequence length="706" mass="76698">MRRTSDSILRRTSASQASLLSAIRDFPTSASEYKLLEECGRGVSATVWRALCLPFNEEVAVKLLDLENVNCSLDEIVREAQTMRQQLHPNVLPLYTSFVHEQNLWMVMPYVSSGSVLNIIKYAHPEGLEEAVIATILKEVLKGLDYMHKNGNIHRDVKAGNILINTDGNVVLADFGVAAQMERGGSWGNKNISRNTFVGTPCWMAPEVMEQTQGYNSSADIWSFGITILELAHGHAPFARYPPMKVLLMTIQNPPPSLESDSKKHFSKAMRDIVAKCLVKDPSKRPTAAQLLDHKFFKTAHDPQYLVKHLLSDLPAVTERVKAMRQARGGGNAEDNKNRMFASQEAYLKGVSAWNFDVAALKEQAAREGDQPHLPTISEAPPASAEGGPQSYPLKLHPSGHDIAPGNGLSVEIPPTGVPSGVQSPTGRPPLASPGQAPPPQRSASERLLQPGSATSTPGKAPASMPMPSAAPAGSKGMPIKGDRGRFKVYEGDAPPPLSPVHQNGAALMEQNAGKPLTPEPRLSQVSPFMSTDGMNEAGASRPPSESGDFPSKEAHKKGRFKIVEDDMGPEAGKLVRRSATTDRIPEVAGQPGGARADALKASPGANARVLLGALGQLACGLGTQHDLVKEMVNAIQDAERGRQSSLTTLLAEVNERGQPKPSREEAERLRRDNLTLKEEVQKLREKIRVMEEEMSRLQRRWNDDL</sequence>
<proteinExistence type="inferred from homology"/>
<feature type="region of interest" description="Disordered" evidence="3">
    <location>
        <begin position="532"/>
        <end position="572"/>
    </location>
</feature>
<comment type="caution">
    <text evidence="5">The sequence shown here is derived from an EMBL/GenBank/DDBJ whole genome shotgun (WGS) entry which is preliminary data.</text>
</comment>
<keyword evidence="6" id="KW-1185">Reference proteome</keyword>
<keyword evidence="2" id="KW-0175">Coiled coil</keyword>
<feature type="domain" description="Protein kinase" evidence="4">
    <location>
        <begin position="33"/>
        <end position="297"/>
    </location>
</feature>
<gene>
    <name evidence="5" type="primary">g1332</name>
    <name evidence="5" type="ORF">VP750_LOCUS1150</name>
</gene>
<protein>
    <submittedName>
        <fullName evidence="5">G1332 protein</fullName>
    </submittedName>
</protein>
<feature type="coiled-coil region" evidence="2">
    <location>
        <begin position="667"/>
        <end position="701"/>
    </location>
</feature>
<evidence type="ECO:0000313" key="5">
    <source>
        <dbReference type="EMBL" id="CAL5219491.1"/>
    </source>
</evidence>
<reference evidence="5 6" key="1">
    <citation type="submission" date="2024-06" db="EMBL/GenBank/DDBJ databases">
        <authorList>
            <person name="Kraege A."/>
            <person name="Thomma B."/>
        </authorList>
    </citation>
    <scope>NUCLEOTIDE SEQUENCE [LARGE SCALE GENOMIC DNA]</scope>
</reference>
<dbReference type="Gene3D" id="1.10.510.10">
    <property type="entry name" value="Transferase(Phosphotransferase) domain 1"/>
    <property type="match status" value="1"/>
</dbReference>
<dbReference type="Proteomes" id="UP001497392">
    <property type="component" value="Unassembled WGS sequence"/>
</dbReference>
<dbReference type="InterPro" id="IPR047173">
    <property type="entry name" value="STRAD_A/B-like"/>
</dbReference>
<evidence type="ECO:0000256" key="2">
    <source>
        <dbReference type="SAM" id="Coils"/>
    </source>
</evidence>
<dbReference type="PROSITE" id="PS50011">
    <property type="entry name" value="PROTEIN_KINASE_DOM"/>
    <property type="match status" value="1"/>
</dbReference>
<dbReference type="SMART" id="SM00220">
    <property type="entry name" value="S_TKc"/>
    <property type="match status" value="1"/>
</dbReference>
<feature type="compositionally biased region" description="Low complexity" evidence="3">
    <location>
        <begin position="458"/>
        <end position="477"/>
    </location>
</feature>
<organism evidence="5 6">
    <name type="scientific">Coccomyxa viridis</name>
    <dbReference type="NCBI Taxonomy" id="1274662"/>
    <lineage>
        <taxon>Eukaryota</taxon>
        <taxon>Viridiplantae</taxon>
        <taxon>Chlorophyta</taxon>
        <taxon>core chlorophytes</taxon>
        <taxon>Trebouxiophyceae</taxon>
        <taxon>Trebouxiophyceae incertae sedis</taxon>
        <taxon>Coccomyxaceae</taxon>
        <taxon>Coccomyxa</taxon>
    </lineage>
</organism>
<comment type="similarity">
    <text evidence="1">Belongs to the protein kinase superfamily. STE Ser/Thr protein kinase family. STE20 subfamily.</text>
</comment>
<name>A0ABP1FJE4_9CHLO</name>
<feature type="region of interest" description="Disordered" evidence="3">
    <location>
        <begin position="365"/>
        <end position="503"/>
    </location>
</feature>
<evidence type="ECO:0000259" key="4">
    <source>
        <dbReference type="PROSITE" id="PS50011"/>
    </source>
</evidence>
<dbReference type="SUPFAM" id="SSF56112">
    <property type="entry name" value="Protein kinase-like (PK-like)"/>
    <property type="match status" value="1"/>
</dbReference>
<dbReference type="InterPro" id="IPR000719">
    <property type="entry name" value="Prot_kinase_dom"/>
</dbReference>
<feature type="compositionally biased region" description="Pro residues" evidence="3">
    <location>
        <begin position="427"/>
        <end position="441"/>
    </location>
</feature>
<evidence type="ECO:0000256" key="3">
    <source>
        <dbReference type="SAM" id="MobiDB-lite"/>
    </source>
</evidence>
<accession>A0ABP1FJE4</accession>
<feature type="compositionally biased region" description="Basic and acidic residues" evidence="3">
    <location>
        <begin position="481"/>
        <end position="491"/>
    </location>
</feature>